<evidence type="ECO:0000313" key="10">
    <source>
        <dbReference type="Proteomes" id="UP000467841"/>
    </source>
</evidence>
<keyword evidence="10" id="KW-1185">Reference proteome</keyword>
<dbReference type="GO" id="GO:0016020">
    <property type="term" value="C:membrane"/>
    <property type="evidence" value="ECO:0007669"/>
    <property type="project" value="InterPro"/>
</dbReference>
<dbReference type="PROSITE" id="PS50929">
    <property type="entry name" value="ABC_TM1F"/>
    <property type="match status" value="1"/>
</dbReference>
<dbReference type="SUPFAM" id="SSF90123">
    <property type="entry name" value="ABC transporter transmembrane region"/>
    <property type="match status" value="1"/>
</dbReference>
<dbReference type="Gene3D" id="1.20.1560.10">
    <property type="entry name" value="ABC transporter type 1, transmembrane domain"/>
    <property type="match status" value="1"/>
</dbReference>
<dbReference type="Pfam" id="PF00664">
    <property type="entry name" value="ABC_membrane"/>
    <property type="match status" value="1"/>
</dbReference>
<evidence type="ECO:0000256" key="2">
    <source>
        <dbReference type="ARBA" id="ARBA00022692"/>
    </source>
</evidence>
<feature type="transmembrane region" description="Helical" evidence="7">
    <location>
        <begin position="96"/>
        <end position="114"/>
    </location>
</feature>
<feature type="domain" description="ABC transmembrane type-1" evidence="8">
    <location>
        <begin position="220"/>
        <end position="348"/>
    </location>
</feature>
<feature type="transmembrane region" description="Helical" evidence="7">
    <location>
        <begin position="28"/>
        <end position="50"/>
    </location>
</feature>
<organism evidence="9 10">
    <name type="scientific">Microthlaspi erraticum</name>
    <dbReference type="NCBI Taxonomy" id="1685480"/>
    <lineage>
        <taxon>Eukaryota</taxon>
        <taxon>Viridiplantae</taxon>
        <taxon>Streptophyta</taxon>
        <taxon>Embryophyta</taxon>
        <taxon>Tracheophyta</taxon>
        <taxon>Spermatophyta</taxon>
        <taxon>Magnoliopsida</taxon>
        <taxon>eudicotyledons</taxon>
        <taxon>Gunneridae</taxon>
        <taxon>Pentapetalae</taxon>
        <taxon>rosids</taxon>
        <taxon>malvids</taxon>
        <taxon>Brassicales</taxon>
        <taxon>Brassicaceae</taxon>
        <taxon>Coluteocarpeae</taxon>
        <taxon>Microthlaspi</taxon>
    </lineage>
</organism>
<evidence type="ECO:0000256" key="5">
    <source>
        <dbReference type="ARBA" id="ARBA00022989"/>
    </source>
</evidence>
<evidence type="ECO:0000256" key="1">
    <source>
        <dbReference type="ARBA" id="ARBA00022448"/>
    </source>
</evidence>
<dbReference type="OrthoDB" id="6500128at2759"/>
<keyword evidence="1" id="KW-0813">Transport</keyword>
<feature type="transmembrane region" description="Helical" evidence="7">
    <location>
        <begin position="220"/>
        <end position="244"/>
    </location>
</feature>
<accession>A0A6D2ILV8</accession>
<dbReference type="Proteomes" id="UP000467841">
    <property type="component" value="Unassembled WGS sequence"/>
</dbReference>
<keyword evidence="5 7" id="KW-1133">Transmembrane helix</keyword>
<dbReference type="PANTHER" id="PTHR24223">
    <property type="entry name" value="ATP-BINDING CASSETTE SUB-FAMILY C"/>
    <property type="match status" value="1"/>
</dbReference>
<dbReference type="GO" id="GO:0140359">
    <property type="term" value="F:ABC-type transporter activity"/>
    <property type="evidence" value="ECO:0007669"/>
    <property type="project" value="InterPro"/>
</dbReference>
<feature type="transmembrane region" description="Helical" evidence="7">
    <location>
        <begin position="120"/>
        <end position="141"/>
    </location>
</feature>
<evidence type="ECO:0000256" key="4">
    <source>
        <dbReference type="ARBA" id="ARBA00022840"/>
    </source>
</evidence>
<reference evidence="9" key="1">
    <citation type="submission" date="2020-01" db="EMBL/GenBank/DDBJ databases">
        <authorList>
            <person name="Mishra B."/>
        </authorList>
    </citation>
    <scope>NUCLEOTIDE SEQUENCE [LARGE SCALE GENOMIC DNA]</scope>
</reference>
<gene>
    <name evidence="9" type="ORF">MERR_LOCUS17285</name>
</gene>
<evidence type="ECO:0000313" key="9">
    <source>
        <dbReference type="EMBL" id="CAA7030050.1"/>
    </source>
</evidence>
<name>A0A6D2ILV8_9BRAS</name>
<dbReference type="AlphaFoldDB" id="A0A6D2ILV8"/>
<dbReference type="GO" id="GO:0005524">
    <property type="term" value="F:ATP binding"/>
    <property type="evidence" value="ECO:0007669"/>
    <property type="project" value="UniProtKB-KW"/>
</dbReference>
<sequence length="354" mass="39810">MNESRSVIVVCPPHVGPRHFVVRRRKKSWIFVAAAVCCAVTSIIFLGAGLKNVTGGANDVNETSWVGFFVEGIIWVSLTVSLLVNGSKWTEILASVWWVSFALLDSAANIQTLLQGKGIRVFDIITWLMSLLLLLCSCINLRASPAQDCSETGLSDPLLTGKPRKNSARRYPKCVPEDEAELAYNKFSQAWDTLLTEGCSTKKRNLVFRAVAKVYFKENIFIAICAFLRTVAVVSLPLLLYVFVDYANSDQRDLRVGFFNLACLVMLKLVESLSMRHWYFAARRSGMRIRSALMVAAYKKQLKLSSLGRKRHSSGEIVNYIAVDAYRMGEFLRWFHSGWSLTLQLLLSQLCFLV</sequence>
<dbReference type="EMBL" id="CACVBM020001090">
    <property type="protein sequence ID" value="CAA7030050.1"/>
    <property type="molecule type" value="Genomic_DNA"/>
</dbReference>
<evidence type="ECO:0000256" key="6">
    <source>
        <dbReference type="ARBA" id="ARBA00023136"/>
    </source>
</evidence>
<dbReference type="InterPro" id="IPR011527">
    <property type="entry name" value="ABC1_TM_dom"/>
</dbReference>
<proteinExistence type="predicted"/>
<evidence type="ECO:0000256" key="7">
    <source>
        <dbReference type="SAM" id="Phobius"/>
    </source>
</evidence>
<keyword evidence="3" id="KW-0547">Nucleotide-binding</keyword>
<keyword evidence="6 7" id="KW-0472">Membrane</keyword>
<dbReference type="PANTHER" id="PTHR24223:SF108">
    <property type="entry name" value="ABC TRANSPORTER C FAMILY MEMBER 8"/>
    <property type="match status" value="1"/>
</dbReference>
<dbReference type="InterPro" id="IPR050173">
    <property type="entry name" value="ABC_transporter_C-like"/>
</dbReference>
<dbReference type="InterPro" id="IPR036640">
    <property type="entry name" value="ABC1_TM_sf"/>
</dbReference>
<protein>
    <recommendedName>
        <fullName evidence="8">ABC transmembrane type-1 domain-containing protein</fullName>
    </recommendedName>
</protein>
<keyword evidence="2 7" id="KW-0812">Transmembrane</keyword>
<comment type="caution">
    <text evidence="9">The sequence shown here is derived from an EMBL/GenBank/DDBJ whole genome shotgun (WGS) entry which is preliminary data.</text>
</comment>
<evidence type="ECO:0000259" key="8">
    <source>
        <dbReference type="PROSITE" id="PS50929"/>
    </source>
</evidence>
<feature type="transmembrane region" description="Helical" evidence="7">
    <location>
        <begin position="65"/>
        <end position="84"/>
    </location>
</feature>
<feature type="transmembrane region" description="Helical" evidence="7">
    <location>
        <begin position="256"/>
        <end position="279"/>
    </location>
</feature>
<evidence type="ECO:0000256" key="3">
    <source>
        <dbReference type="ARBA" id="ARBA00022741"/>
    </source>
</evidence>
<keyword evidence="4" id="KW-0067">ATP-binding</keyword>